<dbReference type="EMBL" id="WBNG01000076">
    <property type="protein sequence ID" value="NXD21726.1"/>
    <property type="molecule type" value="Genomic_DNA"/>
</dbReference>
<dbReference type="PANTHER" id="PTHR18842">
    <property type="entry name" value="INTERLEUKIN-1 RECEPTOR-ASSOCIATED KINASE 1-BINDING PROTEIN 1"/>
    <property type="match status" value="1"/>
</dbReference>
<dbReference type="InterPro" id="IPR007497">
    <property type="entry name" value="SIMPL/DUF541"/>
</dbReference>
<feature type="non-terminal residue" evidence="6">
    <location>
        <position position="250"/>
    </location>
</feature>
<name>A0A851TZJ5_9PASS</name>
<evidence type="ECO:0000256" key="1">
    <source>
        <dbReference type="ARBA" id="ARBA00004123"/>
    </source>
</evidence>
<comment type="subcellular location">
    <subcellularLocation>
        <location evidence="2">Cytoplasm</location>
    </subcellularLocation>
    <subcellularLocation>
        <location evidence="1">Nucleus</location>
    </subcellularLocation>
</comment>
<feature type="non-terminal residue" evidence="6">
    <location>
        <position position="1"/>
    </location>
</feature>
<dbReference type="OrthoDB" id="6365554at2759"/>
<dbReference type="GO" id="GO:0043123">
    <property type="term" value="P:positive regulation of canonical NF-kappaB signal transduction"/>
    <property type="evidence" value="ECO:0007669"/>
    <property type="project" value="InterPro"/>
</dbReference>
<keyword evidence="7" id="KW-1185">Reference proteome</keyword>
<dbReference type="PANTHER" id="PTHR18842:SF2">
    <property type="entry name" value="INTERLEUKIN-1 RECEPTOR-ASSOCIATED KINASE 1-BINDING PROTEIN 1"/>
    <property type="match status" value="1"/>
</dbReference>
<reference evidence="6" key="1">
    <citation type="submission" date="2019-09" db="EMBL/GenBank/DDBJ databases">
        <title>Bird 10,000 Genomes (B10K) Project - Family phase.</title>
        <authorList>
            <person name="Zhang G."/>
        </authorList>
    </citation>
    <scope>NUCLEOTIDE SEQUENCE</scope>
    <source>
        <strain evidence="6">B10K-IZCAS-20218</strain>
        <tissue evidence="6">Blood</tissue>
    </source>
</reference>
<evidence type="ECO:0000256" key="2">
    <source>
        <dbReference type="ARBA" id="ARBA00004496"/>
    </source>
</evidence>
<evidence type="ECO:0000256" key="5">
    <source>
        <dbReference type="ARBA" id="ARBA00023242"/>
    </source>
</evidence>
<dbReference type="InterPro" id="IPR030312">
    <property type="entry name" value="IRAK1BP1"/>
</dbReference>
<organism evidence="6 7">
    <name type="scientific">Elachura formosa</name>
    <name type="common">spotted wren-babbler</name>
    <dbReference type="NCBI Taxonomy" id="1463973"/>
    <lineage>
        <taxon>Eukaryota</taxon>
        <taxon>Metazoa</taxon>
        <taxon>Chordata</taxon>
        <taxon>Craniata</taxon>
        <taxon>Vertebrata</taxon>
        <taxon>Euteleostomi</taxon>
        <taxon>Archelosauria</taxon>
        <taxon>Archosauria</taxon>
        <taxon>Dinosauria</taxon>
        <taxon>Saurischia</taxon>
        <taxon>Theropoda</taxon>
        <taxon>Coelurosauria</taxon>
        <taxon>Aves</taxon>
        <taxon>Neognathae</taxon>
        <taxon>Neoaves</taxon>
        <taxon>Telluraves</taxon>
        <taxon>Australaves</taxon>
        <taxon>Passeriformes</taxon>
        <taxon>Elachuridae</taxon>
        <taxon>Elachura</taxon>
    </lineage>
</organism>
<keyword evidence="5" id="KW-0539">Nucleus</keyword>
<sequence>MAPPALRPSRVFAELDPAPALAPAPAPAPEGRLGLPALPGREVHVSGSAELSAVPDRARVSLRLGSRKEAAVAARSSVARRLQYIAHSARLRGVPEENMTVTEDFSRVENTYQMEAEVCIIFSDFGKMQTVCNLLTEKLGTSVTISPPHFYHTPEAIDTLRRQVCVTAVGNTRQKAQEVCRLFGQALGKPLLIKEEETKEWGGHIDSHVSRSAGSQTLQERIQDATAYASCRVFAVFEIKGKENRRSKLL</sequence>
<evidence type="ECO:0000313" key="6">
    <source>
        <dbReference type="EMBL" id="NXD21726.1"/>
    </source>
</evidence>
<gene>
    <name evidence="6" type="primary">Irak1bp1</name>
    <name evidence="6" type="ORF">ELAFOR_R03730</name>
</gene>
<evidence type="ECO:0000313" key="7">
    <source>
        <dbReference type="Proteomes" id="UP000623542"/>
    </source>
</evidence>
<proteinExistence type="inferred from homology"/>
<dbReference type="GO" id="GO:0006955">
    <property type="term" value="P:immune response"/>
    <property type="evidence" value="ECO:0007669"/>
    <property type="project" value="InterPro"/>
</dbReference>
<accession>A0A851TZJ5</accession>
<dbReference type="Pfam" id="PF04402">
    <property type="entry name" value="SIMPL"/>
    <property type="match status" value="1"/>
</dbReference>
<comment type="caution">
    <text evidence="6">The sequence shown here is derived from an EMBL/GenBank/DDBJ whole genome shotgun (WGS) entry which is preliminary data.</text>
</comment>
<dbReference type="Gene3D" id="3.30.110.170">
    <property type="entry name" value="Protein of unknown function (DUF541), domain 1"/>
    <property type="match status" value="1"/>
</dbReference>
<dbReference type="GO" id="GO:0005634">
    <property type="term" value="C:nucleus"/>
    <property type="evidence" value="ECO:0007669"/>
    <property type="project" value="UniProtKB-SubCell"/>
</dbReference>
<dbReference type="FunFam" id="3.30.110.170:FF:000003">
    <property type="entry name" value="Interleukin-1 receptor-associated kinase 1-binding protein 1 homolog"/>
    <property type="match status" value="1"/>
</dbReference>
<protein>
    <submittedName>
        <fullName evidence="6">IKBP1 protein</fullName>
    </submittedName>
</protein>
<dbReference type="Proteomes" id="UP000623542">
    <property type="component" value="Unassembled WGS sequence"/>
</dbReference>
<evidence type="ECO:0000256" key="3">
    <source>
        <dbReference type="ARBA" id="ARBA00005509"/>
    </source>
</evidence>
<comment type="similarity">
    <text evidence="3">Belongs to the IRAK1BP1 family.</text>
</comment>
<evidence type="ECO:0000256" key="4">
    <source>
        <dbReference type="ARBA" id="ARBA00022490"/>
    </source>
</evidence>
<dbReference type="AlphaFoldDB" id="A0A851TZJ5"/>
<dbReference type="GO" id="GO:0005737">
    <property type="term" value="C:cytoplasm"/>
    <property type="evidence" value="ECO:0007669"/>
    <property type="project" value="UniProtKB-SubCell"/>
</dbReference>
<keyword evidence="4" id="KW-0963">Cytoplasm</keyword>